<dbReference type="GO" id="GO:0006508">
    <property type="term" value="P:proteolysis"/>
    <property type="evidence" value="ECO:0007669"/>
    <property type="project" value="UniProtKB-KW"/>
</dbReference>
<evidence type="ECO:0000259" key="9">
    <source>
        <dbReference type="Pfam" id="PF20216"/>
    </source>
</evidence>
<dbReference type="PANTHER" id="PTHR43731">
    <property type="entry name" value="RHOMBOID PROTEASE"/>
    <property type="match status" value="1"/>
</dbReference>
<evidence type="ECO:0000256" key="6">
    <source>
        <dbReference type="ARBA" id="ARBA00023136"/>
    </source>
</evidence>
<evidence type="ECO:0000256" key="3">
    <source>
        <dbReference type="ARBA" id="ARBA00022692"/>
    </source>
</evidence>
<accession>A0A1I2F954</accession>
<evidence type="ECO:0000256" key="1">
    <source>
        <dbReference type="ARBA" id="ARBA00004141"/>
    </source>
</evidence>
<dbReference type="EMBL" id="FONW01000002">
    <property type="protein sequence ID" value="SFF01071.1"/>
    <property type="molecule type" value="Genomic_DNA"/>
</dbReference>
<dbReference type="InterPro" id="IPR035952">
    <property type="entry name" value="Rhomboid-like_sf"/>
</dbReference>
<dbReference type="PANTHER" id="PTHR43731:SF14">
    <property type="entry name" value="PRESENILIN-ASSOCIATED RHOMBOID-LIKE PROTEIN, MITOCHONDRIAL"/>
    <property type="match status" value="1"/>
</dbReference>
<keyword evidence="4" id="KW-0378">Hydrolase</keyword>
<feature type="transmembrane region" description="Helical" evidence="7">
    <location>
        <begin position="103"/>
        <end position="125"/>
    </location>
</feature>
<evidence type="ECO:0000313" key="10">
    <source>
        <dbReference type="EMBL" id="SFF01071.1"/>
    </source>
</evidence>
<dbReference type="Gene3D" id="1.20.1540.10">
    <property type="entry name" value="Rhomboid-like"/>
    <property type="match status" value="1"/>
</dbReference>
<gene>
    <name evidence="10" type="ORF">SAMN05216283_102387</name>
</gene>
<evidence type="ECO:0000256" key="4">
    <source>
        <dbReference type="ARBA" id="ARBA00022801"/>
    </source>
</evidence>
<evidence type="ECO:0000313" key="11">
    <source>
        <dbReference type="Proteomes" id="UP000198964"/>
    </source>
</evidence>
<feature type="transmembrane region" description="Helical" evidence="7">
    <location>
        <begin position="67"/>
        <end position="91"/>
    </location>
</feature>
<evidence type="ECO:0000256" key="7">
    <source>
        <dbReference type="SAM" id="Phobius"/>
    </source>
</evidence>
<feature type="transmembrane region" description="Helical" evidence="7">
    <location>
        <begin position="190"/>
        <end position="208"/>
    </location>
</feature>
<dbReference type="SUPFAM" id="SSF144091">
    <property type="entry name" value="Rhomboid-like"/>
    <property type="match status" value="1"/>
</dbReference>
<evidence type="ECO:0000256" key="5">
    <source>
        <dbReference type="ARBA" id="ARBA00022989"/>
    </source>
</evidence>
<organism evidence="10 11">
    <name type="scientific">Sunxiuqinia elliptica</name>
    <dbReference type="NCBI Taxonomy" id="655355"/>
    <lineage>
        <taxon>Bacteria</taxon>
        <taxon>Pseudomonadati</taxon>
        <taxon>Bacteroidota</taxon>
        <taxon>Bacteroidia</taxon>
        <taxon>Marinilabiliales</taxon>
        <taxon>Prolixibacteraceae</taxon>
        <taxon>Sunxiuqinia</taxon>
    </lineage>
</organism>
<dbReference type="InterPro" id="IPR046483">
    <property type="entry name" value="DUF6576"/>
</dbReference>
<dbReference type="Pfam" id="PF20216">
    <property type="entry name" value="DUF6576"/>
    <property type="match status" value="1"/>
</dbReference>
<dbReference type="Pfam" id="PF01694">
    <property type="entry name" value="Rhomboid"/>
    <property type="match status" value="1"/>
</dbReference>
<evidence type="ECO:0000259" key="8">
    <source>
        <dbReference type="Pfam" id="PF01694"/>
    </source>
</evidence>
<sequence length="290" mass="32771">MSILDEIKESFKKGSALTRLIYINIGVFLVIRIINVFFFLLNQDFSLISWLALPADISQLVYKPWTLITYMFLHFDFLHILFNILWLYWLGKLFLFYFNEKQLIGVYLLGGIVGGIFFLAAYNLFPAFANQVPFSQLLGASASVIAIVIAVAMWAPNHTINLLFIGPIKMKYIALVAVAMYVIGIASSNAGGNLAHIGGAAFGLLFVLQYRKNNDLTKGVSSLLDKGAKLFKPKQKIKITYKGKANDDIEYNRQQNLKQEEVNRVLEKISKSGYDSLTKEEKELLFKMGK</sequence>
<evidence type="ECO:0000256" key="2">
    <source>
        <dbReference type="ARBA" id="ARBA00009045"/>
    </source>
</evidence>
<comment type="similarity">
    <text evidence="2">Belongs to the peptidase S54 family.</text>
</comment>
<feature type="transmembrane region" description="Helical" evidence="7">
    <location>
        <begin position="137"/>
        <end position="155"/>
    </location>
</feature>
<dbReference type="STRING" id="655355.SAMN05216283_102387"/>
<dbReference type="GO" id="GO:0004252">
    <property type="term" value="F:serine-type endopeptidase activity"/>
    <property type="evidence" value="ECO:0007669"/>
    <property type="project" value="InterPro"/>
</dbReference>
<keyword evidence="6 7" id="KW-0472">Membrane</keyword>
<proteinExistence type="inferred from homology"/>
<reference evidence="10 11" key="1">
    <citation type="submission" date="2016-10" db="EMBL/GenBank/DDBJ databases">
        <authorList>
            <person name="de Groot N.N."/>
        </authorList>
    </citation>
    <scope>NUCLEOTIDE SEQUENCE [LARGE SCALE GENOMIC DNA]</scope>
    <source>
        <strain evidence="10 11">CGMCC 1.9156</strain>
    </source>
</reference>
<feature type="domain" description="Peptidase S54 rhomboid" evidence="8">
    <location>
        <begin position="64"/>
        <end position="208"/>
    </location>
</feature>
<dbReference type="Proteomes" id="UP000198964">
    <property type="component" value="Unassembled WGS sequence"/>
</dbReference>
<keyword evidence="5 7" id="KW-1133">Transmembrane helix</keyword>
<dbReference type="GO" id="GO:0016020">
    <property type="term" value="C:membrane"/>
    <property type="evidence" value="ECO:0007669"/>
    <property type="project" value="UniProtKB-SubCell"/>
</dbReference>
<keyword evidence="3 7" id="KW-0812">Transmembrane</keyword>
<feature type="transmembrane region" description="Helical" evidence="7">
    <location>
        <begin position="162"/>
        <end position="184"/>
    </location>
</feature>
<dbReference type="AlphaFoldDB" id="A0A1I2F954"/>
<dbReference type="InterPro" id="IPR022764">
    <property type="entry name" value="Peptidase_S54_rhomboid_dom"/>
</dbReference>
<comment type="subcellular location">
    <subcellularLocation>
        <location evidence="1">Membrane</location>
        <topology evidence="1">Multi-pass membrane protein</topology>
    </subcellularLocation>
</comment>
<feature type="domain" description="DUF6576" evidence="9">
    <location>
        <begin position="248"/>
        <end position="285"/>
    </location>
</feature>
<feature type="transmembrane region" description="Helical" evidence="7">
    <location>
        <begin position="21"/>
        <end position="41"/>
    </location>
</feature>
<keyword evidence="10" id="KW-0645">Protease</keyword>
<name>A0A1I2F954_9BACT</name>
<keyword evidence="11" id="KW-1185">Reference proteome</keyword>
<protein>
    <submittedName>
        <fullName evidence="10">Membrane associated serine protease, rhomboid family</fullName>
    </submittedName>
</protein>
<dbReference type="RefSeq" id="WP_093919049.1">
    <property type="nucleotide sequence ID" value="NZ_FONW01000002.1"/>
</dbReference>
<dbReference type="InterPro" id="IPR050925">
    <property type="entry name" value="Rhomboid_protease_S54"/>
</dbReference>